<protein>
    <recommendedName>
        <fullName evidence="5">FAD-binding PCMH-type domain-containing protein</fullName>
    </recommendedName>
</protein>
<dbReference type="Gene3D" id="3.30.465.10">
    <property type="match status" value="1"/>
</dbReference>
<proteinExistence type="predicted"/>
<keyword evidence="2" id="KW-0285">Flavoprotein</keyword>
<dbReference type="InterPro" id="IPR016164">
    <property type="entry name" value="FAD-linked_Oxase-like_C"/>
</dbReference>
<dbReference type="PANTHER" id="PTHR42934:SF2">
    <property type="entry name" value="GLYCOLATE OXIDASE SUBUNIT GLCD"/>
    <property type="match status" value="1"/>
</dbReference>
<evidence type="ECO:0000256" key="4">
    <source>
        <dbReference type="ARBA" id="ARBA00023002"/>
    </source>
</evidence>
<dbReference type="InterPro" id="IPR036318">
    <property type="entry name" value="FAD-bd_PCMH-like_sf"/>
</dbReference>
<dbReference type="InterPro" id="IPR051914">
    <property type="entry name" value="FAD-linked_OxidoTrans_Type4"/>
</dbReference>
<keyword evidence="4" id="KW-0560">Oxidoreductase</keyword>
<name>A0A133UAB5_9EURY</name>
<dbReference type="InterPro" id="IPR006094">
    <property type="entry name" value="Oxid_FAD_bind_N"/>
</dbReference>
<evidence type="ECO:0000259" key="5">
    <source>
        <dbReference type="PROSITE" id="PS51387"/>
    </source>
</evidence>
<dbReference type="EMBL" id="LHXJ01000020">
    <property type="protein sequence ID" value="KXA91124.1"/>
    <property type="molecule type" value="Genomic_DNA"/>
</dbReference>
<dbReference type="SUPFAM" id="SSF56176">
    <property type="entry name" value="FAD-binding/transporter-associated domain-like"/>
    <property type="match status" value="1"/>
</dbReference>
<keyword evidence="3" id="KW-0274">FAD</keyword>
<feature type="domain" description="FAD-binding PCMH-type" evidence="5">
    <location>
        <begin position="40"/>
        <end position="219"/>
    </location>
</feature>
<evidence type="ECO:0000313" key="7">
    <source>
        <dbReference type="Proteomes" id="UP000070163"/>
    </source>
</evidence>
<accession>A0A133UAB5</accession>
<reference evidence="6 7" key="1">
    <citation type="journal article" date="2016" name="Sci. Rep.">
        <title>Metabolic traits of an uncultured archaeal lineage -MSBL1- from brine pools of the Red Sea.</title>
        <authorList>
            <person name="Mwirichia R."/>
            <person name="Alam I."/>
            <person name="Rashid M."/>
            <person name="Vinu M."/>
            <person name="Ba-Alawi W."/>
            <person name="Anthony Kamau A."/>
            <person name="Kamanda Ngugi D."/>
            <person name="Goker M."/>
            <person name="Klenk H.P."/>
            <person name="Bajic V."/>
            <person name="Stingl U."/>
        </authorList>
    </citation>
    <scope>NUCLEOTIDE SEQUENCE [LARGE SCALE GENOMIC DNA]</scope>
    <source>
        <strain evidence="6">SCGC-AAA259A05</strain>
    </source>
</reference>
<sequence length="464" mass="50780">MKSEIVEGLESVVGSDWVVTDVDQMRDYLADETPEPVRPKSSSEVVVVKPNTTGQISKILEFANEESLSLIPRGAGTGLCGAAVPTEPGVILSLERLDEILEVDENNFTVTCEAGVTLEQLLDELKEHESLFFPPHPGDEGAQVGGLVVENAGGVRAVKYGVLRDFVRGMRVVLPTGKVLKLGGKVVKNNTGLDLMQLMIGSEGILGIVTEVTLRLYPRPKQGVSLLVPFEDRHSAVGTVPKILQRGVIPLAIEYMERDLVERSCEHIGESWPAEEGEAYLFVIVTGNTEDNVYSQCETIDEVCKDQGADRMLFADRRRDRDKLLDIRSNIYTALEPDSADILDVTVPPSRTGELMDEVDRVAEEFDVYIPAYGHVGDGNLHPHIMKENDEAPPATEEIKEKIYQIAIDLGGVITGEHGIGKTRVKNLPQVLVGKHVDLMRGIKKIFDPNGIINPGTVVDSDES</sequence>
<dbReference type="InterPro" id="IPR004113">
    <property type="entry name" value="FAD-bd_oxidored_4_C"/>
</dbReference>
<evidence type="ECO:0000256" key="1">
    <source>
        <dbReference type="ARBA" id="ARBA00001974"/>
    </source>
</evidence>
<evidence type="ECO:0000256" key="2">
    <source>
        <dbReference type="ARBA" id="ARBA00022630"/>
    </source>
</evidence>
<dbReference type="InterPro" id="IPR016167">
    <property type="entry name" value="FAD-bd_PCMH_sub1"/>
</dbReference>
<dbReference type="Proteomes" id="UP000070163">
    <property type="component" value="Unassembled WGS sequence"/>
</dbReference>
<gene>
    <name evidence="6" type="ORF">AKJ57_02385</name>
</gene>
<dbReference type="Pfam" id="PF02913">
    <property type="entry name" value="FAD-oxidase_C"/>
    <property type="match status" value="1"/>
</dbReference>
<keyword evidence="7" id="KW-1185">Reference proteome</keyword>
<evidence type="ECO:0000313" key="6">
    <source>
        <dbReference type="EMBL" id="KXA91124.1"/>
    </source>
</evidence>
<dbReference type="Pfam" id="PF01565">
    <property type="entry name" value="FAD_binding_4"/>
    <property type="match status" value="1"/>
</dbReference>
<comment type="cofactor">
    <cofactor evidence="1">
        <name>FAD</name>
        <dbReference type="ChEBI" id="CHEBI:57692"/>
    </cofactor>
</comment>
<dbReference type="Gene3D" id="3.30.70.2740">
    <property type="match status" value="1"/>
</dbReference>
<dbReference type="GO" id="GO:0071949">
    <property type="term" value="F:FAD binding"/>
    <property type="evidence" value="ECO:0007669"/>
    <property type="project" value="InterPro"/>
</dbReference>
<dbReference type="InterPro" id="IPR016166">
    <property type="entry name" value="FAD-bd_PCMH"/>
</dbReference>
<dbReference type="AlphaFoldDB" id="A0A133UAB5"/>
<comment type="caution">
    <text evidence="6">The sequence shown here is derived from an EMBL/GenBank/DDBJ whole genome shotgun (WGS) entry which is preliminary data.</text>
</comment>
<dbReference type="PANTHER" id="PTHR42934">
    <property type="entry name" value="GLYCOLATE OXIDASE SUBUNIT GLCD"/>
    <property type="match status" value="1"/>
</dbReference>
<dbReference type="InterPro" id="IPR016169">
    <property type="entry name" value="FAD-bd_PCMH_sub2"/>
</dbReference>
<dbReference type="Gene3D" id="3.30.43.10">
    <property type="entry name" value="Uridine Diphospho-n-acetylenolpyruvylglucosamine Reductase, domain 2"/>
    <property type="match status" value="1"/>
</dbReference>
<dbReference type="PROSITE" id="PS51387">
    <property type="entry name" value="FAD_PCMH"/>
    <property type="match status" value="1"/>
</dbReference>
<dbReference type="InterPro" id="IPR016171">
    <property type="entry name" value="Vanillyl_alc_oxidase_C-sub2"/>
</dbReference>
<evidence type="ECO:0000256" key="3">
    <source>
        <dbReference type="ARBA" id="ARBA00022827"/>
    </source>
</evidence>
<dbReference type="Gene3D" id="1.10.45.10">
    <property type="entry name" value="Vanillyl-alcohol Oxidase, Chain A, domain 4"/>
    <property type="match status" value="1"/>
</dbReference>
<organism evidence="6 7">
    <name type="scientific">candidate division MSBL1 archaeon SCGC-AAA259A05</name>
    <dbReference type="NCBI Taxonomy" id="1698259"/>
    <lineage>
        <taxon>Archaea</taxon>
        <taxon>Methanobacteriati</taxon>
        <taxon>Methanobacteriota</taxon>
        <taxon>candidate division MSBL1</taxon>
    </lineage>
</organism>
<dbReference type="GO" id="GO:0016491">
    <property type="term" value="F:oxidoreductase activity"/>
    <property type="evidence" value="ECO:0007669"/>
    <property type="project" value="UniProtKB-KW"/>
</dbReference>
<dbReference type="SUPFAM" id="SSF55103">
    <property type="entry name" value="FAD-linked oxidases, C-terminal domain"/>
    <property type="match status" value="1"/>
</dbReference>